<evidence type="ECO:0000256" key="1">
    <source>
        <dbReference type="SAM" id="Phobius"/>
    </source>
</evidence>
<sequence length="70" mass="7756">MLNPPYPTEIWDIHSAAKPHQFSVVKAGDCFGKTPRNDTGYAFADVLYVVIASTFALLRVNSAKQSFSHK</sequence>
<proteinExistence type="predicted"/>
<reference evidence="2 3" key="1">
    <citation type="journal article" date="2017" name="Water Res.">
        <title>Discovery and metagenomic analysis of an anammox bacterial enrichment related to Candidatus "Brocadia caroliniensis" in a full-scale glycerol-fed nitritation-denitritation separate centrate treatment process.</title>
        <authorList>
            <person name="Park H."/>
            <person name="Brotto A.C."/>
            <person name="van Loosdrecht M.C."/>
            <person name="Chandran K."/>
        </authorList>
    </citation>
    <scope>NUCLEOTIDE SEQUENCE [LARGE SCALE GENOMIC DNA]</scope>
    <source>
        <strain evidence="2">26THWARD</strain>
    </source>
</reference>
<keyword evidence="1" id="KW-0812">Transmembrane</keyword>
<organism evidence="2 3">
    <name type="scientific">Candidatus Brocadia carolinensis</name>
    <dbReference type="NCBI Taxonomy" id="1004156"/>
    <lineage>
        <taxon>Bacteria</taxon>
        <taxon>Pseudomonadati</taxon>
        <taxon>Planctomycetota</taxon>
        <taxon>Candidatus Brocadiia</taxon>
        <taxon>Candidatus Brocadiales</taxon>
        <taxon>Candidatus Brocadiaceae</taxon>
        <taxon>Candidatus Brocadia</taxon>
    </lineage>
</organism>
<dbReference type="AlphaFoldDB" id="A0A1V4APN5"/>
<evidence type="ECO:0000313" key="2">
    <source>
        <dbReference type="EMBL" id="OOP55072.1"/>
    </source>
</evidence>
<accession>A0A1V4APN5</accession>
<name>A0A1V4APN5_9BACT</name>
<keyword evidence="1" id="KW-1133">Transmembrane helix</keyword>
<evidence type="ECO:0000313" key="3">
    <source>
        <dbReference type="Proteomes" id="UP000189681"/>
    </source>
</evidence>
<protein>
    <submittedName>
        <fullName evidence="2">Uncharacterized protein</fullName>
    </submittedName>
</protein>
<dbReference type="STRING" id="1004156.AYP45_16885"/>
<dbReference type="Proteomes" id="UP000189681">
    <property type="component" value="Unassembled WGS sequence"/>
</dbReference>
<comment type="caution">
    <text evidence="2">The sequence shown here is derived from an EMBL/GenBank/DDBJ whole genome shotgun (WGS) entry which is preliminary data.</text>
</comment>
<dbReference type="EMBL" id="AYTS01000183">
    <property type="protein sequence ID" value="OOP55072.1"/>
    <property type="molecule type" value="Genomic_DNA"/>
</dbReference>
<gene>
    <name evidence="2" type="ORF">AYP45_16885</name>
</gene>
<feature type="transmembrane region" description="Helical" evidence="1">
    <location>
        <begin position="41"/>
        <end position="60"/>
    </location>
</feature>
<keyword evidence="1" id="KW-0472">Membrane</keyword>